<evidence type="ECO:0000313" key="2">
    <source>
        <dbReference type="Proteomes" id="UP000318331"/>
    </source>
</evidence>
<keyword evidence="2" id="KW-1185">Reference proteome</keyword>
<reference evidence="1 2" key="1">
    <citation type="submission" date="2019-06" db="EMBL/GenBank/DDBJ databases">
        <title>Sequencing the genomes of 1000 actinobacteria strains.</title>
        <authorList>
            <person name="Klenk H.-P."/>
        </authorList>
    </citation>
    <scope>NUCLEOTIDE SEQUENCE [LARGE SCALE GENOMIC DNA]</scope>
    <source>
        <strain evidence="1 2">DSM 18031</strain>
    </source>
</reference>
<dbReference type="AlphaFoldDB" id="A0A543I5V5"/>
<protein>
    <submittedName>
        <fullName evidence="1">Uncharacterized protein</fullName>
    </submittedName>
</protein>
<dbReference type="EMBL" id="VFPN01000001">
    <property type="protein sequence ID" value="TQM65983.1"/>
    <property type="molecule type" value="Genomic_DNA"/>
</dbReference>
<proteinExistence type="predicted"/>
<name>A0A543I5V5_9MICO</name>
<accession>A0A543I5V5</accession>
<comment type="caution">
    <text evidence="1">The sequence shown here is derived from an EMBL/GenBank/DDBJ whole genome shotgun (WGS) entry which is preliminary data.</text>
</comment>
<organism evidence="1 2">
    <name type="scientific">Klugiella xanthotipulae</name>
    <dbReference type="NCBI Taxonomy" id="244735"/>
    <lineage>
        <taxon>Bacteria</taxon>
        <taxon>Bacillati</taxon>
        <taxon>Actinomycetota</taxon>
        <taxon>Actinomycetes</taxon>
        <taxon>Micrococcales</taxon>
        <taxon>Microbacteriaceae</taxon>
        <taxon>Klugiella</taxon>
    </lineage>
</organism>
<dbReference type="Proteomes" id="UP000318331">
    <property type="component" value="Unassembled WGS sequence"/>
</dbReference>
<gene>
    <name evidence="1" type="ORF">FB466_0803</name>
</gene>
<sequence length="70" mass="8098">MSYCRHSAHKERRRTIMEEMAVQAQRQWDTMKGTGGLLEWYFKDPEVAKLAQAAFVKANLGDFVSVYVSE</sequence>
<evidence type="ECO:0000313" key="1">
    <source>
        <dbReference type="EMBL" id="TQM65983.1"/>
    </source>
</evidence>